<feature type="repeat" description="PPR" evidence="1">
    <location>
        <begin position="314"/>
        <end position="348"/>
    </location>
</feature>
<evidence type="ECO:0000313" key="2">
    <source>
        <dbReference type="EMBL" id="KAJ1970430.1"/>
    </source>
</evidence>
<dbReference type="OrthoDB" id="411857at2759"/>
<proteinExistence type="predicted"/>
<dbReference type="AlphaFoldDB" id="A0A9W8AXU8"/>
<dbReference type="Gene3D" id="1.25.40.10">
    <property type="entry name" value="Tetratricopeptide repeat domain"/>
    <property type="match status" value="1"/>
</dbReference>
<dbReference type="InterPro" id="IPR050667">
    <property type="entry name" value="PPR-containing_protein"/>
</dbReference>
<protein>
    <recommendedName>
        <fullName evidence="4">Pentacotripeptide-repeat region of PRORP domain-containing protein</fullName>
    </recommendedName>
</protein>
<dbReference type="Proteomes" id="UP001151582">
    <property type="component" value="Unassembled WGS sequence"/>
</dbReference>
<name>A0A9W8AXU8_9FUNG</name>
<comment type="caution">
    <text evidence="2">The sequence shown here is derived from an EMBL/GenBank/DDBJ whole genome shotgun (WGS) entry which is preliminary data.</text>
</comment>
<feature type="non-terminal residue" evidence="2">
    <location>
        <position position="417"/>
    </location>
</feature>
<evidence type="ECO:0000313" key="3">
    <source>
        <dbReference type="Proteomes" id="UP001151582"/>
    </source>
</evidence>
<organism evidence="2 3">
    <name type="scientific">Dimargaris verticillata</name>
    <dbReference type="NCBI Taxonomy" id="2761393"/>
    <lineage>
        <taxon>Eukaryota</taxon>
        <taxon>Fungi</taxon>
        <taxon>Fungi incertae sedis</taxon>
        <taxon>Zoopagomycota</taxon>
        <taxon>Kickxellomycotina</taxon>
        <taxon>Dimargaritomycetes</taxon>
        <taxon>Dimargaritales</taxon>
        <taxon>Dimargaritaceae</taxon>
        <taxon>Dimargaris</taxon>
    </lineage>
</organism>
<gene>
    <name evidence="2" type="ORF">H4R34_006060</name>
</gene>
<accession>A0A9W8AXU8</accession>
<dbReference type="InterPro" id="IPR002885">
    <property type="entry name" value="PPR_rpt"/>
</dbReference>
<dbReference type="EMBL" id="JANBQB010001776">
    <property type="protein sequence ID" value="KAJ1970430.1"/>
    <property type="molecule type" value="Genomic_DNA"/>
</dbReference>
<sequence>MYSKTLDPLVVRGQKAAVMYLYGQLGPLLSVFQSGTFVKWFKALSQLHLDDAAIRLLDAMRLVDQVLTPQALDRALPSLLIKAPQHAKTLEKYVPKDLVAQMPRISAVLVYVYGRQGLSDAVGPWLRAFMECTDEQTPAQLNQVLQGLAACQRHGDIMAIYNAMTERDDTSKAEAYSSLARLVQGQSNGHLTQQIVAGLDFDKISRSPNHTKAVLQLLLSMKRYPQMLQLYQRIQFKLNHCSNAVLNDLAMAMARAGHVDECLALLAQCNKSSKGHDHSRFTWSMLIVGALTSGKAAKFDRVLTALEQQRLAWDITLYNNVIQGLIRFGQADKAPALFSKMKAAGIQPTQGTYAVAVIESCRIKDMAAAETYMRDAINQGLKPSRHMCDRMYYEYISRGQRTEVDTLLSTIKASGLP</sequence>
<dbReference type="PROSITE" id="PS51375">
    <property type="entry name" value="PPR"/>
    <property type="match status" value="1"/>
</dbReference>
<reference evidence="2" key="1">
    <citation type="submission" date="2022-07" db="EMBL/GenBank/DDBJ databases">
        <title>Phylogenomic reconstructions and comparative analyses of Kickxellomycotina fungi.</title>
        <authorList>
            <person name="Reynolds N.K."/>
            <person name="Stajich J.E."/>
            <person name="Barry K."/>
            <person name="Grigoriev I.V."/>
            <person name="Crous P."/>
            <person name="Smith M.E."/>
        </authorList>
    </citation>
    <scope>NUCLEOTIDE SEQUENCE</scope>
    <source>
        <strain evidence="2">RSA 567</strain>
    </source>
</reference>
<evidence type="ECO:0000256" key="1">
    <source>
        <dbReference type="PROSITE-ProRule" id="PRU00708"/>
    </source>
</evidence>
<keyword evidence="3" id="KW-1185">Reference proteome</keyword>
<evidence type="ECO:0008006" key="4">
    <source>
        <dbReference type="Google" id="ProtNLM"/>
    </source>
</evidence>
<dbReference type="NCBIfam" id="TIGR00756">
    <property type="entry name" value="PPR"/>
    <property type="match status" value="1"/>
</dbReference>
<dbReference type="PANTHER" id="PTHR47939">
    <property type="entry name" value="MEMBRANE-ASSOCIATED SALT-INDUCIBLE PROTEIN-LIKE"/>
    <property type="match status" value="1"/>
</dbReference>
<dbReference type="InterPro" id="IPR011990">
    <property type="entry name" value="TPR-like_helical_dom_sf"/>
</dbReference>
<dbReference type="Pfam" id="PF13041">
    <property type="entry name" value="PPR_2"/>
    <property type="match status" value="1"/>
</dbReference>
<dbReference type="PANTHER" id="PTHR47939:SF1">
    <property type="entry name" value="OS04G0684500 PROTEIN"/>
    <property type="match status" value="1"/>
</dbReference>